<sequence>MASSSRLCIENVENIVIHYYQTLRLWRKNLLGRQKEIMDLGFDDKFIRTWEYYFDYCAAGFKPRTLGNYQIVFSRPGNVASCIR</sequence>
<accession>A0ABD1B254</accession>
<dbReference type="InterPro" id="IPR026669">
    <property type="entry name" value="Arsenite_MeTrfase-like"/>
</dbReference>
<comment type="caution">
    <text evidence="1">The sequence shown here is derived from an EMBL/GenBank/DDBJ whole genome shotgun (WGS) entry which is preliminary data.</text>
</comment>
<protein>
    <recommendedName>
        <fullName evidence="3">Cyclopropane-fatty-acyl-phospholipid synthase</fullName>
    </recommendedName>
</protein>
<dbReference type="Gene3D" id="3.40.50.150">
    <property type="entry name" value="Vaccinia Virus protein VP39"/>
    <property type="match status" value="1"/>
</dbReference>
<dbReference type="SUPFAM" id="SSF53335">
    <property type="entry name" value="S-adenosyl-L-methionine-dependent methyltransferases"/>
    <property type="match status" value="1"/>
</dbReference>
<keyword evidence="2" id="KW-1185">Reference proteome</keyword>
<dbReference type="PANTHER" id="PTHR43675">
    <property type="entry name" value="ARSENITE METHYLTRANSFERASE"/>
    <property type="match status" value="1"/>
</dbReference>
<proteinExistence type="predicted"/>
<dbReference type="InterPro" id="IPR029063">
    <property type="entry name" value="SAM-dependent_MTases_sf"/>
</dbReference>
<dbReference type="AlphaFoldDB" id="A0ABD1B254"/>
<evidence type="ECO:0008006" key="3">
    <source>
        <dbReference type="Google" id="ProtNLM"/>
    </source>
</evidence>
<organism evidence="1 2">
    <name type="scientific">Cardamine amara subsp. amara</name>
    <dbReference type="NCBI Taxonomy" id="228776"/>
    <lineage>
        <taxon>Eukaryota</taxon>
        <taxon>Viridiplantae</taxon>
        <taxon>Streptophyta</taxon>
        <taxon>Embryophyta</taxon>
        <taxon>Tracheophyta</taxon>
        <taxon>Spermatophyta</taxon>
        <taxon>Magnoliopsida</taxon>
        <taxon>eudicotyledons</taxon>
        <taxon>Gunneridae</taxon>
        <taxon>Pentapetalae</taxon>
        <taxon>rosids</taxon>
        <taxon>malvids</taxon>
        <taxon>Brassicales</taxon>
        <taxon>Brassicaceae</taxon>
        <taxon>Cardamineae</taxon>
        <taxon>Cardamine</taxon>
    </lineage>
</organism>
<dbReference type="EMBL" id="JBANAX010000391">
    <property type="protein sequence ID" value="KAL1210764.1"/>
    <property type="molecule type" value="Genomic_DNA"/>
</dbReference>
<dbReference type="PANTHER" id="PTHR43675:SF30">
    <property type="entry name" value="CYCLOPROPANE-FATTY-ACYL-PHOSPHOLIPID SYNTHASE"/>
    <property type="match status" value="1"/>
</dbReference>
<dbReference type="Proteomes" id="UP001558713">
    <property type="component" value="Unassembled WGS sequence"/>
</dbReference>
<reference evidence="1 2" key="1">
    <citation type="submission" date="2024-04" db="EMBL/GenBank/DDBJ databases">
        <title>Genome assembly C_amara_ONT_v2.</title>
        <authorList>
            <person name="Yant L."/>
            <person name="Moore C."/>
            <person name="Slenker M."/>
        </authorList>
    </citation>
    <scope>NUCLEOTIDE SEQUENCE [LARGE SCALE GENOMIC DNA]</scope>
    <source>
        <tissue evidence="1">Leaf</tissue>
    </source>
</reference>
<evidence type="ECO:0000313" key="1">
    <source>
        <dbReference type="EMBL" id="KAL1210764.1"/>
    </source>
</evidence>
<gene>
    <name evidence="1" type="ORF">V5N11_032307</name>
</gene>
<evidence type="ECO:0000313" key="2">
    <source>
        <dbReference type="Proteomes" id="UP001558713"/>
    </source>
</evidence>
<name>A0ABD1B254_CARAN</name>
<dbReference type="Pfam" id="PF02353">
    <property type="entry name" value="CMAS"/>
    <property type="match status" value="1"/>
</dbReference>